<feature type="transmembrane region" description="Helical" evidence="1">
    <location>
        <begin position="42"/>
        <end position="62"/>
    </location>
</feature>
<comment type="caution">
    <text evidence="2">The sequence shown here is derived from an EMBL/GenBank/DDBJ whole genome shotgun (WGS) entry which is preliminary data.</text>
</comment>
<protein>
    <submittedName>
        <fullName evidence="2">Cytochrome c oxidase subunit IV</fullName>
    </submittedName>
</protein>
<dbReference type="OrthoDB" id="35401at2759"/>
<organism evidence="2 3">
    <name type="scientific">Nitzschia inconspicua</name>
    <dbReference type="NCBI Taxonomy" id="303405"/>
    <lineage>
        <taxon>Eukaryota</taxon>
        <taxon>Sar</taxon>
        <taxon>Stramenopiles</taxon>
        <taxon>Ochrophyta</taxon>
        <taxon>Bacillariophyta</taxon>
        <taxon>Bacillariophyceae</taxon>
        <taxon>Bacillariophycidae</taxon>
        <taxon>Bacillariales</taxon>
        <taxon>Bacillariaceae</taxon>
        <taxon>Nitzschia</taxon>
    </lineage>
</organism>
<keyword evidence="3" id="KW-1185">Reference proteome</keyword>
<keyword evidence="1" id="KW-1133">Transmembrane helix</keyword>
<keyword evidence="1" id="KW-0472">Membrane</keyword>
<evidence type="ECO:0000256" key="1">
    <source>
        <dbReference type="SAM" id="Phobius"/>
    </source>
</evidence>
<evidence type="ECO:0000313" key="3">
    <source>
        <dbReference type="Proteomes" id="UP000693970"/>
    </source>
</evidence>
<dbReference type="GO" id="GO:0005739">
    <property type="term" value="C:mitochondrion"/>
    <property type="evidence" value="ECO:0007669"/>
    <property type="project" value="GOC"/>
</dbReference>
<dbReference type="GO" id="GO:0006123">
    <property type="term" value="P:mitochondrial electron transport, cytochrome c to oxygen"/>
    <property type="evidence" value="ECO:0007669"/>
    <property type="project" value="InterPro"/>
</dbReference>
<dbReference type="Pfam" id="PF02936">
    <property type="entry name" value="COX4"/>
    <property type="match status" value="1"/>
</dbReference>
<dbReference type="EMBL" id="JAGRRH010000018">
    <property type="protein sequence ID" value="KAG7351298.1"/>
    <property type="molecule type" value="Genomic_DNA"/>
</dbReference>
<dbReference type="Proteomes" id="UP000693970">
    <property type="component" value="Unassembled WGS sequence"/>
</dbReference>
<proteinExistence type="predicted"/>
<gene>
    <name evidence="2" type="ORF">IV203_010658</name>
</gene>
<reference evidence="2" key="1">
    <citation type="journal article" date="2021" name="Sci. Rep.">
        <title>Diploid genomic architecture of Nitzschia inconspicua, an elite biomass production diatom.</title>
        <authorList>
            <person name="Oliver A."/>
            <person name="Podell S."/>
            <person name="Pinowska A."/>
            <person name="Traller J.C."/>
            <person name="Smith S.R."/>
            <person name="McClure R."/>
            <person name="Beliaev A."/>
            <person name="Bohutskyi P."/>
            <person name="Hill E.A."/>
            <person name="Rabines A."/>
            <person name="Zheng H."/>
            <person name="Allen L.Z."/>
            <person name="Kuo A."/>
            <person name="Grigoriev I.V."/>
            <person name="Allen A.E."/>
            <person name="Hazlebeck D."/>
            <person name="Allen E.E."/>
        </authorList>
    </citation>
    <scope>NUCLEOTIDE SEQUENCE</scope>
    <source>
        <strain evidence="2">Hildebrandi</strain>
    </source>
</reference>
<reference evidence="2" key="2">
    <citation type="submission" date="2021-04" db="EMBL/GenBank/DDBJ databases">
        <authorList>
            <person name="Podell S."/>
        </authorList>
    </citation>
    <scope>NUCLEOTIDE SEQUENCE</scope>
    <source>
        <strain evidence="2">Hildebrandi</strain>
    </source>
</reference>
<evidence type="ECO:0000313" key="2">
    <source>
        <dbReference type="EMBL" id="KAG7351298.1"/>
    </source>
</evidence>
<name>A0A9K3PL34_9STRA</name>
<dbReference type="AlphaFoldDB" id="A0A9K3PL34"/>
<accession>A0A9K3PL34</accession>
<keyword evidence="1" id="KW-0812">Transmembrane</keyword>
<sequence length="105" mass="11584">MVRVFYEPPPGGPRTNLNRGGYYVENSKTPAFIVKMAKARPVSVIVPAVGLISALCYLPLMAPKNLPVTMNPEHVAAQRAYMRYHNMNPIFGISSKRARSADPDP</sequence>
<dbReference type="InterPro" id="IPR004203">
    <property type="entry name" value="Cyt_c_oxidase_su4_fam"/>
</dbReference>